<dbReference type="EMBL" id="JAUEPR010000007">
    <property type="protein sequence ID" value="KAK0482350.1"/>
    <property type="molecule type" value="Genomic_DNA"/>
</dbReference>
<protein>
    <recommendedName>
        <fullName evidence="3">F-box domain-containing protein</fullName>
    </recommendedName>
</protein>
<keyword evidence="2" id="KW-1185">Reference proteome</keyword>
<evidence type="ECO:0000313" key="1">
    <source>
        <dbReference type="EMBL" id="KAK0482350.1"/>
    </source>
</evidence>
<comment type="caution">
    <text evidence="1">The sequence shown here is derived from an EMBL/GenBank/DDBJ whole genome shotgun (WGS) entry which is preliminary data.</text>
</comment>
<accession>A0AA39PDN8</accession>
<sequence length="528" mass="60645">MSCVTCNNCGFVNFFPSESQLQTLAVIQNSDTFVLQLLRGSQPLLDNDFALISHEIVELERLRSVYDAQLQGLESRRYPVLKSLENRKSIYAPIRRIPRDILLEIFHSVCDIWRKDSLNLYGPLWVLGRVCRVWRDTLHTSPASWSRNVLIESPFSNHAPQILRTYLKRTGDHPLSIQIIDLSTKPSEDGEIMPLLFQSCYRWKNLRIRIGIRQAHHLKSIFPLPLLQTVEVHIIDDDFNIYSSDMCLNAPQLRQATFISHGIHQMRLSPSCLTRYSGPVTCAEDLLLLSQLPMLKMCHIIDIMIDLIDMPRVVMIELRQLYVGSIDVLEFLTAPTLQSLDIARSYHRSVPTITRFLHRSGCQLESLSMRMEIFESEPSALISEMLSSEVCSTISRLKLQLDSQLVKVANTLTPASVLPNLHRLVLCIKTETSLGGQTDRLVNMVRSRHDAGLLKTVEVQFGIRCDDDYYGEADEHFDADDDRALTESHDIEARIRALIDENLDMRVDRWNPVDLDLRLFFWDGEIVY</sequence>
<evidence type="ECO:0008006" key="3">
    <source>
        <dbReference type="Google" id="ProtNLM"/>
    </source>
</evidence>
<reference evidence="1" key="1">
    <citation type="submission" date="2023-06" db="EMBL/GenBank/DDBJ databases">
        <authorList>
            <consortium name="Lawrence Berkeley National Laboratory"/>
            <person name="Ahrendt S."/>
            <person name="Sahu N."/>
            <person name="Indic B."/>
            <person name="Wong-Bajracharya J."/>
            <person name="Merenyi Z."/>
            <person name="Ke H.-M."/>
            <person name="Monk M."/>
            <person name="Kocsube S."/>
            <person name="Drula E."/>
            <person name="Lipzen A."/>
            <person name="Balint B."/>
            <person name="Henrissat B."/>
            <person name="Andreopoulos B."/>
            <person name="Martin F.M."/>
            <person name="Harder C.B."/>
            <person name="Rigling D."/>
            <person name="Ford K.L."/>
            <person name="Foster G.D."/>
            <person name="Pangilinan J."/>
            <person name="Papanicolaou A."/>
            <person name="Barry K."/>
            <person name="LaButti K."/>
            <person name="Viragh M."/>
            <person name="Koriabine M."/>
            <person name="Yan M."/>
            <person name="Riley R."/>
            <person name="Champramary S."/>
            <person name="Plett K.L."/>
            <person name="Tsai I.J."/>
            <person name="Slot J."/>
            <person name="Sipos G."/>
            <person name="Plett J."/>
            <person name="Nagy L.G."/>
            <person name="Grigoriev I.V."/>
        </authorList>
    </citation>
    <scope>NUCLEOTIDE SEQUENCE</scope>
    <source>
        <strain evidence="1">ICMP 16352</strain>
    </source>
</reference>
<proteinExistence type="predicted"/>
<dbReference type="AlphaFoldDB" id="A0AA39PDN8"/>
<organism evidence="1 2">
    <name type="scientific">Armillaria novae-zelandiae</name>
    <dbReference type="NCBI Taxonomy" id="153914"/>
    <lineage>
        <taxon>Eukaryota</taxon>
        <taxon>Fungi</taxon>
        <taxon>Dikarya</taxon>
        <taxon>Basidiomycota</taxon>
        <taxon>Agaricomycotina</taxon>
        <taxon>Agaricomycetes</taxon>
        <taxon>Agaricomycetidae</taxon>
        <taxon>Agaricales</taxon>
        <taxon>Marasmiineae</taxon>
        <taxon>Physalacriaceae</taxon>
        <taxon>Armillaria</taxon>
    </lineage>
</organism>
<evidence type="ECO:0000313" key="2">
    <source>
        <dbReference type="Proteomes" id="UP001175227"/>
    </source>
</evidence>
<name>A0AA39PDN8_9AGAR</name>
<dbReference type="Proteomes" id="UP001175227">
    <property type="component" value="Unassembled WGS sequence"/>
</dbReference>
<gene>
    <name evidence="1" type="ORF">IW261DRAFT_1467362</name>
</gene>